<dbReference type="AlphaFoldDB" id="V4HII8"/>
<dbReference type="OrthoDB" id="6111at2157"/>
<dbReference type="SUPFAM" id="SSF54593">
    <property type="entry name" value="Glyoxalase/Bleomycin resistance protein/Dihydroxybiphenyl dioxygenase"/>
    <property type="match status" value="1"/>
</dbReference>
<evidence type="ECO:0000313" key="2">
    <source>
        <dbReference type="EMBL" id="ESP89598.1"/>
    </source>
</evidence>
<protein>
    <submittedName>
        <fullName evidence="2">Glyoxalase/bleomycin resistance protein/dioxygenase</fullName>
    </submittedName>
</protein>
<reference evidence="2 3" key="1">
    <citation type="journal article" date="2013" name="Genome Announc.">
        <title>Draft Genome Sequence of 'Candidatus Halobonum tyrrellensis' Strain G22, Isolated from the Hypersaline Waters of Lake Tyrrell, Australia.</title>
        <authorList>
            <person name="Ugalde J.A."/>
            <person name="Narasingarao P."/>
            <person name="Kuo S."/>
            <person name="Podell S."/>
            <person name="Allen E.E."/>
        </authorList>
    </citation>
    <scope>NUCLEOTIDE SEQUENCE [LARGE SCALE GENOMIC DNA]</scope>
    <source>
        <strain evidence="2 3">G22</strain>
    </source>
</reference>
<keyword evidence="3" id="KW-1185">Reference proteome</keyword>
<organism evidence="2 3">
    <name type="scientific">Candidatus Halobonum tyrrellensis G22</name>
    <dbReference type="NCBI Taxonomy" id="1324957"/>
    <lineage>
        <taxon>Archaea</taxon>
        <taxon>Methanobacteriati</taxon>
        <taxon>Methanobacteriota</taxon>
        <taxon>Stenosarchaea group</taxon>
        <taxon>Halobacteria</taxon>
        <taxon>Halobacteriales</taxon>
        <taxon>Haloferacaceae</taxon>
        <taxon>Candidatus Halobonum</taxon>
    </lineage>
</organism>
<keyword evidence="2" id="KW-0560">Oxidoreductase</keyword>
<dbReference type="CDD" id="cd06587">
    <property type="entry name" value="VOC"/>
    <property type="match status" value="1"/>
</dbReference>
<evidence type="ECO:0000313" key="3">
    <source>
        <dbReference type="Proteomes" id="UP000017840"/>
    </source>
</evidence>
<dbReference type="InterPro" id="IPR029068">
    <property type="entry name" value="Glyas_Bleomycin-R_OHBP_Dase"/>
</dbReference>
<name>V4HII8_9EURY</name>
<dbReference type="PROSITE" id="PS51819">
    <property type="entry name" value="VOC"/>
    <property type="match status" value="1"/>
</dbReference>
<dbReference type="eggNOG" id="arCOG02709">
    <property type="taxonomic scope" value="Archaea"/>
</dbReference>
<dbReference type="Proteomes" id="UP000017840">
    <property type="component" value="Unassembled WGS sequence"/>
</dbReference>
<gene>
    <name evidence="2" type="ORF">K933_03540</name>
</gene>
<sequence length="134" mass="14860">MNVRSIDHLNLAIPDDGIEAARRFYVDGLGLSLDNVDRFESGDKPFFDVRLSSEHVLHLRPTDGFVEPDGTDYHHVALVVEEDIETVRARLAEAGIDIERELDGPLGATGEADAVYVRDPFGYRVELKEPVAEG</sequence>
<feature type="domain" description="VOC" evidence="1">
    <location>
        <begin position="5"/>
        <end position="130"/>
    </location>
</feature>
<dbReference type="Gene3D" id="3.10.180.10">
    <property type="entry name" value="2,3-Dihydroxybiphenyl 1,2-Dioxygenase, domain 1"/>
    <property type="match status" value="1"/>
</dbReference>
<keyword evidence="2" id="KW-0223">Dioxygenase</keyword>
<dbReference type="GO" id="GO:0051213">
    <property type="term" value="F:dioxygenase activity"/>
    <property type="evidence" value="ECO:0007669"/>
    <property type="project" value="UniProtKB-KW"/>
</dbReference>
<dbReference type="InterPro" id="IPR037523">
    <property type="entry name" value="VOC_core"/>
</dbReference>
<evidence type="ECO:0000259" key="1">
    <source>
        <dbReference type="PROSITE" id="PS51819"/>
    </source>
</evidence>
<accession>V4HII8</accession>
<dbReference type="EMBL" id="ASGZ01000008">
    <property type="protein sequence ID" value="ESP89598.1"/>
    <property type="molecule type" value="Genomic_DNA"/>
</dbReference>
<proteinExistence type="predicted"/>
<dbReference type="InterPro" id="IPR004360">
    <property type="entry name" value="Glyas_Fos-R_dOase_dom"/>
</dbReference>
<dbReference type="STRING" id="1324957.K933_03540"/>
<dbReference type="RefSeq" id="WP_023393299.1">
    <property type="nucleotide sequence ID" value="NZ_ASGZ01000008.1"/>
</dbReference>
<comment type="caution">
    <text evidence="2">The sequence shown here is derived from an EMBL/GenBank/DDBJ whole genome shotgun (WGS) entry which is preliminary data.</text>
</comment>
<dbReference type="Pfam" id="PF00903">
    <property type="entry name" value="Glyoxalase"/>
    <property type="match status" value="1"/>
</dbReference>